<dbReference type="SUPFAM" id="SSF55729">
    <property type="entry name" value="Acyl-CoA N-acyltransferases (Nat)"/>
    <property type="match status" value="1"/>
</dbReference>
<protein>
    <recommendedName>
        <fullName evidence="2 9">Acyl-homoserine-lactone synthase</fullName>
        <ecNumber evidence="1 9">2.3.1.184</ecNumber>
    </recommendedName>
    <alternativeName>
        <fullName evidence="9">Autoinducer synthesis protein</fullName>
    </alternativeName>
</protein>
<keyword evidence="6 8" id="KW-0071">Autoinducer synthesis</keyword>
<evidence type="ECO:0000256" key="6">
    <source>
        <dbReference type="ARBA" id="ARBA00022929"/>
    </source>
</evidence>
<name>A0A5N7JXT6_9PSED</name>
<evidence type="ECO:0000313" key="10">
    <source>
        <dbReference type="EMBL" id="MPQ86154.1"/>
    </source>
</evidence>
<reference evidence="10 11" key="1">
    <citation type="submission" date="2019-09" db="EMBL/GenBank/DDBJ databases">
        <title>The draft genomes of Allium pathogen Pseudomonas sp.</title>
        <authorList>
            <person name="Fujikawa T."/>
            <person name="Sawada H."/>
        </authorList>
    </citation>
    <scope>NUCLEOTIDE SEQUENCE [LARGE SCALE GENOMIC DNA]</scope>
    <source>
        <strain evidence="10 11">MAFF 730085</strain>
    </source>
</reference>
<evidence type="ECO:0000256" key="4">
    <source>
        <dbReference type="ARBA" id="ARBA00022679"/>
    </source>
</evidence>
<dbReference type="EC" id="2.3.1.184" evidence="1 9"/>
<keyword evidence="5 9" id="KW-0949">S-adenosyl-L-methionine</keyword>
<dbReference type="EMBL" id="VUBA01000131">
    <property type="protein sequence ID" value="MPQ86154.1"/>
    <property type="molecule type" value="Genomic_DNA"/>
</dbReference>
<keyword evidence="3 8" id="KW-0673">Quorum sensing</keyword>
<evidence type="ECO:0000256" key="1">
    <source>
        <dbReference type="ARBA" id="ARBA00012340"/>
    </source>
</evidence>
<organism evidence="10 11">
    <name type="scientific">Pseudomonas kitaguniensis</name>
    <dbReference type="NCBI Taxonomy" id="2607908"/>
    <lineage>
        <taxon>Bacteria</taxon>
        <taxon>Pseudomonadati</taxon>
        <taxon>Pseudomonadota</taxon>
        <taxon>Gammaproteobacteria</taxon>
        <taxon>Pseudomonadales</taxon>
        <taxon>Pseudomonadaceae</taxon>
        <taxon>Pseudomonas</taxon>
    </lineage>
</organism>
<dbReference type="Proteomes" id="UP000325438">
    <property type="component" value="Unassembled WGS sequence"/>
</dbReference>
<keyword evidence="4 9" id="KW-0808">Transferase</keyword>
<dbReference type="GO" id="GO:0061579">
    <property type="term" value="F:N-acyl homoserine lactone synthase activity"/>
    <property type="evidence" value="ECO:0007669"/>
    <property type="project" value="UniProtKB-UniRule"/>
</dbReference>
<dbReference type="Pfam" id="PF00765">
    <property type="entry name" value="Autoind_synth"/>
    <property type="match status" value="1"/>
</dbReference>
<dbReference type="PROSITE" id="PS51187">
    <property type="entry name" value="AUTOINDUCER_SYNTH_2"/>
    <property type="match status" value="1"/>
</dbReference>
<comment type="similarity">
    <text evidence="8 9">Belongs to the autoinducer synthase family.</text>
</comment>
<evidence type="ECO:0000256" key="3">
    <source>
        <dbReference type="ARBA" id="ARBA00022654"/>
    </source>
</evidence>
<evidence type="ECO:0000256" key="7">
    <source>
        <dbReference type="ARBA" id="ARBA00048576"/>
    </source>
</evidence>
<dbReference type="PANTHER" id="PTHR39322">
    <property type="entry name" value="ACYL-HOMOSERINE-LACTONE SYNTHASE"/>
    <property type="match status" value="1"/>
</dbReference>
<evidence type="ECO:0000313" key="11">
    <source>
        <dbReference type="Proteomes" id="UP000325438"/>
    </source>
</evidence>
<dbReference type="GO" id="GO:0007165">
    <property type="term" value="P:signal transduction"/>
    <property type="evidence" value="ECO:0007669"/>
    <property type="project" value="TreeGrafter"/>
</dbReference>
<dbReference type="InterPro" id="IPR016181">
    <property type="entry name" value="Acyl_CoA_acyltransferase"/>
</dbReference>
<gene>
    <name evidence="10" type="ORF">F0170_20460</name>
</gene>
<dbReference type="PRINTS" id="PR01549">
    <property type="entry name" value="AUTOINDCRSYN"/>
</dbReference>
<dbReference type="InterPro" id="IPR001690">
    <property type="entry name" value="Autoind_synthase"/>
</dbReference>
<evidence type="ECO:0000256" key="8">
    <source>
        <dbReference type="PROSITE-ProRule" id="PRU00533"/>
    </source>
</evidence>
<evidence type="ECO:0000256" key="2">
    <source>
        <dbReference type="ARBA" id="ARBA00018768"/>
    </source>
</evidence>
<comment type="caution">
    <text evidence="10">The sequence shown here is derived from an EMBL/GenBank/DDBJ whole genome shotgun (WGS) entry which is preliminary data.</text>
</comment>
<dbReference type="Gene3D" id="3.40.630.30">
    <property type="match status" value="1"/>
</dbReference>
<proteinExistence type="inferred from homology"/>
<dbReference type="PANTHER" id="PTHR39322:SF1">
    <property type="entry name" value="ISOVALERYL-HOMOSERINE LACTONE SYNTHASE"/>
    <property type="match status" value="1"/>
</dbReference>
<comment type="catalytic activity">
    <reaction evidence="7 9">
        <text>a fatty acyl-[ACP] + S-adenosyl-L-methionine = an N-acyl-L-homoserine lactone + S-methyl-5'-thioadenosine + holo-[ACP] + H(+)</text>
        <dbReference type="Rhea" id="RHEA:10096"/>
        <dbReference type="Rhea" id="RHEA-COMP:9685"/>
        <dbReference type="Rhea" id="RHEA-COMP:14125"/>
        <dbReference type="ChEBI" id="CHEBI:15378"/>
        <dbReference type="ChEBI" id="CHEBI:17509"/>
        <dbReference type="ChEBI" id="CHEBI:55474"/>
        <dbReference type="ChEBI" id="CHEBI:59789"/>
        <dbReference type="ChEBI" id="CHEBI:64479"/>
        <dbReference type="ChEBI" id="CHEBI:138651"/>
        <dbReference type="EC" id="2.3.1.184"/>
    </reaction>
</comment>
<sequence length="190" mass="21668">MHYSLGYKNEFNKQAIISMYKLRADVFKTRKGWAIDTIDGMDIDGYDALDPIYMLIKKTFEDNDVQGCWRLLPTSGPYMLKHTFSELLNGEEAPCSEKIWELSRFAINAEEKRVMSFSDITAEAIKTIIAFGFEQQLDSYVTVTTVGVERMLIRSGIHLQRLGPAQQIGVERAVALKILLSEHTRKAILQ</sequence>
<dbReference type="GO" id="GO:0009372">
    <property type="term" value="P:quorum sensing"/>
    <property type="evidence" value="ECO:0007669"/>
    <property type="project" value="UniProtKB-UniRule"/>
</dbReference>
<accession>A0A5N7JXT6</accession>
<evidence type="ECO:0000256" key="9">
    <source>
        <dbReference type="RuleBase" id="RU361135"/>
    </source>
</evidence>
<dbReference type="AlphaFoldDB" id="A0A5N7JXT6"/>
<evidence type="ECO:0000256" key="5">
    <source>
        <dbReference type="ARBA" id="ARBA00022691"/>
    </source>
</evidence>